<dbReference type="GO" id="GO:0032787">
    <property type="term" value="P:monocarboxylic acid metabolic process"/>
    <property type="evidence" value="ECO:0007669"/>
    <property type="project" value="UniProtKB-ARBA"/>
</dbReference>
<dbReference type="InterPro" id="IPR050259">
    <property type="entry name" value="SDR"/>
</dbReference>
<dbReference type="EMBL" id="BJXN01000009">
    <property type="protein sequence ID" value="GEM90029.1"/>
    <property type="molecule type" value="Genomic_DNA"/>
</dbReference>
<reference evidence="2 3" key="1">
    <citation type="submission" date="2019-07" db="EMBL/GenBank/DDBJ databases">
        <title>Whole genome shotgun sequence of Oceanithermus desulfurans NBRC 100063.</title>
        <authorList>
            <person name="Hosoyama A."/>
            <person name="Uohara A."/>
            <person name="Ohji S."/>
            <person name="Ichikawa N."/>
        </authorList>
    </citation>
    <scope>NUCLEOTIDE SEQUENCE [LARGE SCALE GENOMIC DNA]</scope>
    <source>
        <strain evidence="2 3">NBRC 100063</strain>
    </source>
</reference>
<evidence type="ECO:0000256" key="1">
    <source>
        <dbReference type="ARBA" id="ARBA00006484"/>
    </source>
</evidence>
<sequence>MAKSERTALVTGAAGGIGRAVAERLAAEGLRVVLSDRDPGGEAVAGSIGGVFVPADLADPQEVWRLAVEARRAYGRVDVLVNNAGFQHVAPLERFPLDVWQAMQQVMVTAPFQLIRSFLPGMKERRWGRIVNLGSIHALVASPYKAAYVTAKHALLGLTRAAALEAGEAGVTVNAVCPAYVRTPLVERQIADQAANLGLDEGEVVQRVMLEPAAIKRLIEPEEVAALVAFLVSDDAGAITGSCLPIDLGWTAR</sequence>
<name>A0A511RK63_9DEIN</name>
<comment type="similarity">
    <text evidence="1">Belongs to the short-chain dehydrogenases/reductases (SDR) family.</text>
</comment>
<proteinExistence type="inferred from homology"/>
<dbReference type="PANTHER" id="PTHR42879">
    <property type="entry name" value="3-OXOACYL-(ACYL-CARRIER-PROTEIN) REDUCTASE"/>
    <property type="match status" value="1"/>
</dbReference>
<dbReference type="AlphaFoldDB" id="A0A511RK63"/>
<dbReference type="GO" id="GO:0003858">
    <property type="term" value="F:3-hydroxybutyrate dehydrogenase activity"/>
    <property type="evidence" value="ECO:0007669"/>
    <property type="project" value="InterPro"/>
</dbReference>
<evidence type="ECO:0000313" key="3">
    <source>
        <dbReference type="Proteomes" id="UP000321827"/>
    </source>
</evidence>
<dbReference type="InterPro" id="IPR020904">
    <property type="entry name" value="Sc_DH/Rdtase_CS"/>
</dbReference>
<dbReference type="FunFam" id="3.40.50.720:FF:000084">
    <property type="entry name" value="Short-chain dehydrogenase reductase"/>
    <property type="match status" value="1"/>
</dbReference>
<dbReference type="PRINTS" id="PR00081">
    <property type="entry name" value="GDHRDH"/>
</dbReference>
<dbReference type="PRINTS" id="PR00080">
    <property type="entry name" value="SDRFAMILY"/>
</dbReference>
<dbReference type="RefSeq" id="WP_147147414.1">
    <property type="nucleotide sequence ID" value="NZ_BJXN01000009.1"/>
</dbReference>
<dbReference type="PROSITE" id="PS00061">
    <property type="entry name" value="ADH_SHORT"/>
    <property type="match status" value="1"/>
</dbReference>
<dbReference type="Pfam" id="PF13561">
    <property type="entry name" value="adh_short_C2"/>
    <property type="match status" value="1"/>
</dbReference>
<dbReference type="NCBIfam" id="NF009093">
    <property type="entry name" value="PRK12429.1"/>
    <property type="match status" value="1"/>
</dbReference>
<accession>A0A511RK63</accession>
<dbReference type="OrthoDB" id="9803333at2"/>
<dbReference type="Gene3D" id="3.40.50.720">
    <property type="entry name" value="NAD(P)-binding Rossmann-like Domain"/>
    <property type="match status" value="1"/>
</dbReference>
<dbReference type="Proteomes" id="UP000321827">
    <property type="component" value="Unassembled WGS sequence"/>
</dbReference>
<dbReference type="InterPro" id="IPR036291">
    <property type="entry name" value="NAD(P)-bd_dom_sf"/>
</dbReference>
<dbReference type="InterPro" id="IPR002347">
    <property type="entry name" value="SDR_fam"/>
</dbReference>
<dbReference type="SUPFAM" id="SSF51735">
    <property type="entry name" value="NAD(P)-binding Rossmann-fold domains"/>
    <property type="match status" value="1"/>
</dbReference>
<evidence type="ECO:0000313" key="2">
    <source>
        <dbReference type="EMBL" id="GEM90029.1"/>
    </source>
</evidence>
<comment type="caution">
    <text evidence="2">The sequence shown here is derived from an EMBL/GenBank/DDBJ whole genome shotgun (WGS) entry which is preliminary data.</text>
</comment>
<dbReference type="PANTHER" id="PTHR42879:SF2">
    <property type="entry name" value="3-OXOACYL-[ACYL-CARRIER-PROTEIN] REDUCTASE FABG"/>
    <property type="match status" value="1"/>
</dbReference>
<gene>
    <name evidence="2" type="ORF">ODE01S_14630</name>
</gene>
<dbReference type="NCBIfam" id="TIGR01963">
    <property type="entry name" value="PHB_DH"/>
    <property type="match status" value="1"/>
</dbReference>
<organism evidence="2 3">
    <name type="scientific">Oceanithermus desulfurans NBRC 100063</name>
    <dbReference type="NCBI Taxonomy" id="1227550"/>
    <lineage>
        <taxon>Bacteria</taxon>
        <taxon>Thermotogati</taxon>
        <taxon>Deinococcota</taxon>
        <taxon>Deinococci</taxon>
        <taxon>Thermales</taxon>
        <taxon>Thermaceae</taxon>
        <taxon>Oceanithermus</taxon>
    </lineage>
</organism>
<dbReference type="InterPro" id="IPR011294">
    <property type="entry name" value="3-OHbutyrate_DH"/>
</dbReference>
<protein>
    <submittedName>
        <fullName evidence="2">3-hydroxybutyrate dehydrogenase</fullName>
    </submittedName>
</protein>